<feature type="compositionally biased region" description="Polar residues" evidence="1">
    <location>
        <begin position="115"/>
        <end position="154"/>
    </location>
</feature>
<dbReference type="Gene3D" id="3.10.50.10">
    <property type="match status" value="1"/>
</dbReference>
<feature type="domain" description="GH18" evidence="3">
    <location>
        <begin position="189"/>
        <end position="500"/>
    </location>
</feature>
<evidence type="ECO:0000256" key="2">
    <source>
        <dbReference type="SAM" id="Phobius"/>
    </source>
</evidence>
<dbReference type="Pfam" id="PF00704">
    <property type="entry name" value="Glyco_hydro_18"/>
    <property type="match status" value="1"/>
</dbReference>
<dbReference type="GO" id="GO:0005975">
    <property type="term" value="P:carbohydrate metabolic process"/>
    <property type="evidence" value="ECO:0007669"/>
    <property type="project" value="InterPro"/>
</dbReference>
<dbReference type="InterPro" id="IPR029070">
    <property type="entry name" value="Chitinase_insertion_sf"/>
</dbReference>
<proteinExistence type="predicted"/>
<dbReference type="InterPro" id="IPR017853">
    <property type="entry name" value="GH"/>
</dbReference>
<dbReference type="KEGG" id="kpul:GXN76_13430"/>
<dbReference type="AlphaFoldDB" id="A0A7D4CPJ1"/>
<keyword evidence="5" id="KW-1185">Reference proteome</keyword>
<dbReference type="Gene3D" id="3.20.20.80">
    <property type="entry name" value="Glycosidases"/>
    <property type="match status" value="1"/>
</dbReference>
<keyword evidence="2" id="KW-1133">Transmembrane helix</keyword>
<name>A0A7D4CPJ1_9BACL</name>
<evidence type="ECO:0000256" key="1">
    <source>
        <dbReference type="SAM" id="MobiDB-lite"/>
    </source>
</evidence>
<dbReference type="Proteomes" id="UP000503088">
    <property type="component" value="Chromosome"/>
</dbReference>
<feature type="transmembrane region" description="Helical" evidence="2">
    <location>
        <begin position="30"/>
        <end position="55"/>
    </location>
</feature>
<evidence type="ECO:0000313" key="4">
    <source>
        <dbReference type="EMBL" id="QKG85378.1"/>
    </source>
</evidence>
<accession>A0A7D4CPJ1</accession>
<feature type="region of interest" description="Disordered" evidence="1">
    <location>
        <begin position="65"/>
        <end position="188"/>
    </location>
</feature>
<dbReference type="InterPro" id="IPR011583">
    <property type="entry name" value="Chitinase_II/V-like_cat"/>
</dbReference>
<dbReference type="InterPro" id="IPR001223">
    <property type="entry name" value="Glyco_hydro18_cat"/>
</dbReference>
<dbReference type="EMBL" id="CP048104">
    <property type="protein sequence ID" value="QKG85378.1"/>
    <property type="molecule type" value="Genomic_DNA"/>
</dbReference>
<feature type="compositionally biased region" description="Basic and acidic residues" evidence="1">
    <location>
        <begin position="87"/>
        <end position="100"/>
    </location>
</feature>
<dbReference type="PANTHER" id="PTHR46066:SF2">
    <property type="entry name" value="CHITINASE DOMAIN-CONTAINING PROTEIN 1"/>
    <property type="match status" value="1"/>
</dbReference>
<keyword evidence="2" id="KW-0812">Transmembrane</keyword>
<dbReference type="RefSeq" id="WP_173223976.1">
    <property type="nucleotide sequence ID" value="NZ_CP048104.1"/>
</dbReference>
<keyword evidence="2" id="KW-0472">Membrane</keyword>
<protein>
    <recommendedName>
        <fullName evidence="3">GH18 domain-containing protein</fullName>
    </recommendedName>
</protein>
<evidence type="ECO:0000313" key="5">
    <source>
        <dbReference type="Proteomes" id="UP000503088"/>
    </source>
</evidence>
<dbReference type="SMART" id="SM00636">
    <property type="entry name" value="Glyco_18"/>
    <property type="match status" value="1"/>
</dbReference>
<dbReference type="PANTHER" id="PTHR46066">
    <property type="entry name" value="CHITINASE DOMAIN-CONTAINING PROTEIN 1 FAMILY MEMBER"/>
    <property type="match status" value="1"/>
</dbReference>
<dbReference type="GO" id="GO:0008061">
    <property type="term" value="F:chitin binding"/>
    <property type="evidence" value="ECO:0007669"/>
    <property type="project" value="InterPro"/>
</dbReference>
<organism evidence="4 5">
    <name type="scientific">Kroppenstedtia pulmonis</name>
    <dbReference type="NCBI Taxonomy" id="1380685"/>
    <lineage>
        <taxon>Bacteria</taxon>
        <taxon>Bacillati</taxon>
        <taxon>Bacillota</taxon>
        <taxon>Bacilli</taxon>
        <taxon>Bacillales</taxon>
        <taxon>Thermoactinomycetaceae</taxon>
        <taxon>Kroppenstedtia</taxon>
    </lineage>
</organism>
<dbReference type="PROSITE" id="PS51910">
    <property type="entry name" value="GH18_2"/>
    <property type="match status" value="1"/>
</dbReference>
<evidence type="ECO:0000259" key="3">
    <source>
        <dbReference type="PROSITE" id="PS51910"/>
    </source>
</evidence>
<dbReference type="SUPFAM" id="SSF51445">
    <property type="entry name" value="(Trans)glycosidases"/>
    <property type="match status" value="1"/>
</dbReference>
<feature type="compositionally biased region" description="Polar residues" evidence="1">
    <location>
        <begin position="167"/>
        <end position="188"/>
    </location>
</feature>
<reference evidence="4 5" key="1">
    <citation type="submission" date="2020-01" db="EMBL/GenBank/DDBJ databases">
        <authorList>
            <person name="Gulvik C.A."/>
            <person name="Batra D.G."/>
        </authorList>
    </citation>
    <scope>NUCLEOTIDE SEQUENCE [LARGE SCALE GENOMIC DNA]</scope>
    <source>
        <strain evidence="4 5">W9323</strain>
    </source>
</reference>
<sequence length="502" mass="57345">MRNQYELKSNRPTRKRADVKAKKPILSGKVLRILIISGIFLCILITGTFLTWGFFTDSKPTAIAPDQAPGKWVPDTQPPIPGDPIDDLDKKEDREEKEWWDSETNPHPIPEHSPVPSSSKTASGNTEQIIHNNWRNPNMSLQPGKPQTSNPKSQNHQEKNGSKQSKHSPPSVSRTLPSAETEGSSDETLQVSVWYPSWDRTQAARSLQNHTDLIDEMNLFAYDLQADGSIKNRSDTEVSNDETVQIAQTNGIRVLPTVGNQFSPSMLHEVLKDEEKRKLATENILQLIHDKGYDGVEIHVQPIFDKDRDLFSLWVEELASKLHKQKLWLSVSVYPKLQDPGSYPVQKAQDWKRLGKSVDSFKILAYNYSWGQPGPMTPLTWIDDILTFAKSQVPPHKIYLGLAWYGYYWDKDQGQFALKHGLVRKIEKKEIKRDENQEPYFIYQKNGKKGTGYFQDRISYEAKLKRIMNNHSEIAGISHWYLGSEDPGVWQVIQEEITSTGE</sequence>
<gene>
    <name evidence="4" type="ORF">GXN76_13430</name>
</gene>